<dbReference type="STRING" id="1088818.A0A2I0B7F6"/>
<keyword evidence="1" id="KW-0812">Transmembrane</keyword>
<feature type="transmembrane region" description="Helical" evidence="1">
    <location>
        <begin position="272"/>
        <end position="291"/>
    </location>
</feature>
<dbReference type="PANTHER" id="PTHR33625">
    <property type="entry name" value="OS08G0179900 PROTEIN"/>
    <property type="match status" value="1"/>
</dbReference>
<dbReference type="Proteomes" id="UP000236161">
    <property type="component" value="Unassembled WGS sequence"/>
</dbReference>
<proteinExistence type="predicted"/>
<dbReference type="AlphaFoldDB" id="A0A2I0B7F6"/>
<sequence>MGGGGVIRSAAKAAAYGAFRSPLVDEAGRRAARQQVAAFQSAAPAADSGLIFSADKEQTNSPGIVAVSHWPEWEFDDWEVTGGSDGDLGSKDVAPRQVFGPIPSLEEAKSATADLKNAIEKVYFEPSLNVKSQKGSQSSTFGETSAVSAVPKHVSQMFSLLQGSPEAQDVVASLACDKKVWDAVMKNEKVMEFCRNPPQVLAFQTDTDAAESIAGNESPHRDVKEFSKASRFTGFVEKIKVSVLEIVSNITDYIQDLFRLSPKDSSSSSADMTAIGGFLALAVAAILVIVLKRG</sequence>
<name>A0A2I0B7F6_9ASPA</name>
<protein>
    <submittedName>
        <fullName evidence="2">Uncharacterized protein</fullName>
    </submittedName>
</protein>
<dbReference type="OrthoDB" id="659599at2759"/>
<keyword evidence="1" id="KW-0472">Membrane</keyword>
<evidence type="ECO:0000313" key="2">
    <source>
        <dbReference type="EMBL" id="PKA63691.1"/>
    </source>
</evidence>
<organism evidence="2 3">
    <name type="scientific">Apostasia shenzhenica</name>
    <dbReference type="NCBI Taxonomy" id="1088818"/>
    <lineage>
        <taxon>Eukaryota</taxon>
        <taxon>Viridiplantae</taxon>
        <taxon>Streptophyta</taxon>
        <taxon>Embryophyta</taxon>
        <taxon>Tracheophyta</taxon>
        <taxon>Spermatophyta</taxon>
        <taxon>Magnoliopsida</taxon>
        <taxon>Liliopsida</taxon>
        <taxon>Asparagales</taxon>
        <taxon>Orchidaceae</taxon>
        <taxon>Apostasioideae</taxon>
        <taxon>Apostasia</taxon>
    </lineage>
</organism>
<reference evidence="2 3" key="1">
    <citation type="journal article" date="2017" name="Nature">
        <title>The Apostasia genome and the evolution of orchids.</title>
        <authorList>
            <person name="Zhang G.Q."/>
            <person name="Liu K.W."/>
            <person name="Li Z."/>
            <person name="Lohaus R."/>
            <person name="Hsiao Y.Y."/>
            <person name="Niu S.C."/>
            <person name="Wang J.Y."/>
            <person name="Lin Y.C."/>
            <person name="Xu Q."/>
            <person name="Chen L.J."/>
            <person name="Yoshida K."/>
            <person name="Fujiwara S."/>
            <person name="Wang Z.W."/>
            <person name="Zhang Y.Q."/>
            <person name="Mitsuda N."/>
            <person name="Wang M."/>
            <person name="Liu G.H."/>
            <person name="Pecoraro L."/>
            <person name="Huang H.X."/>
            <person name="Xiao X.J."/>
            <person name="Lin M."/>
            <person name="Wu X.Y."/>
            <person name="Wu W.L."/>
            <person name="Chen Y.Y."/>
            <person name="Chang S.B."/>
            <person name="Sakamoto S."/>
            <person name="Ohme-Takagi M."/>
            <person name="Yagi M."/>
            <person name="Zeng S.J."/>
            <person name="Shen C.Y."/>
            <person name="Yeh C.M."/>
            <person name="Luo Y.B."/>
            <person name="Tsai W.C."/>
            <person name="Van de Peer Y."/>
            <person name="Liu Z.J."/>
        </authorList>
    </citation>
    <scope>NUCLEOTIDE SEQUENCE [LARGE SCALE GENOMIC DNA]</scope>
    <source>
        <strain evidence="3">cv. Shenzhen</strain>
        <tissue evidence="2">Stem</tissue>
    </source>
</reference>
<keyword evidence="1" id="KW-1133">Transmembrane helix</keyword>
<dbReference type="PANTHER" id="PTHR33625:SF4">
    <property type="entry name" value="OS08G0179900 PROTEIN"/>
    <property type="match status" value="1"/>
</dbReference>
<evidence type="ECO:0000256" key="1">
    <source>
        <dbReference type="SAM" id="Phobius"/>
    </source>
</evidence>
<evidence type="ECO:0000313" key="3">
    <source>
        <dbReference type="Proteomes" id="UP000236161"/>
    </source>
</evidence>
<dbReference type="EMBL" id="KZ451907">
    <property type="protein sequence ID" value="PKA63691.1"/>
    <property type="molecule type" value="Genomic_DNA"/>
</dbReference>
<accession>A0A2I0B7F6</accession>
<keyword evidence="3" id="KW-1185">Reference proteome</keyword>
<gene>
    <name evidence="2" type="ORF">AXF42_Ash016975</name>
</gene>